<reference evidence="3" key="1">
    <citation type="submission" date="2019-02" db="EMBL/GenBank/DDBJ databases">
        <authorList>
            <person name="Gruber-Vodicka R. H."/>
            <person name="Seah K. B. B."/>
        </authorList>
    </citation>
    <scope>NUCLEOTIDE SEQUENCE</scope>
    <source>
        <strain evidence="3">BECK_BZ198</strain>
        <strain evidence="2">BECK_BZ199</strain>
    </source>
</reference>
<evidence type="ECO:0000313" key="3">
    <source>
        <dbReference type="EMBL" id="VFK75705.1"/>
    </source>
</evidence>
<accession>A0A451BBS8</accession>
<organism evidence="3">
    <name type="scientific">Candidatus Kentrum sp. MB</name>
    <dbReference type="NCBI Taxonomy" id="2138164"/>
    <lineage>
        <taxon>Bacteria</taxon>
        <taxon>Pseudomonadati</taxon>
        <taxon>Pseudomonadota</taxon>
        <taxon>Gammaproteobacteria</taxon>
        <taxon>Candidatus Kentrum</taxon>
    </lineage>
</organism>
<evidence type="ECO:0000313" key="2">
    <source>
        <dbReference type="EMBL" id="VFK33040.1"/>
    </source>
</evidence>
<protein>
    <submittedName>
        <fullName evidence="3">Uncharacterized protein</fullName>
    </submittedName>
</protein>
<sequence length="133" mass="14833">MTEPKTATSSRLPFHLCNHSSTDPSPPKKRKILKISSPQLPSFQGEDTLHLSLSGKPGTGSIQINLDITAQFNENSTLIDLKILPASAFLWNVIRKPTSAKWSESSRKVSHTGFDCSRIENVYKTTHHSYEKI</sequence>
<evidence type="ECO:0000256" key="1">
    <source>
        <dbReference type="SAM" id="MobiDB-lite"/>
    </source>
</evidence>
<dbReference type="EMBL" id="CAADGH010000029">
    <property type="protein sequence ID" value="VFK75705.1"/>
    <property type="molecule type" value="Genomic_DNA"/>
</dbReference>
<gene>
    <name evidence="3" type="ORF">BECKMB1821H_GA0114242_102923</name>
    <name evidence="2" type="ORF">BECKMB1821I_GA0114274_103923</name>
</gene>
<name>A0A451BBS8_9GAMM</name>
<feature type="compositionally biased region" description="Polar residues" evidence="1">
    <location>
        <begin position="1"/>
        <end position="11"/>
    </location>
</feature>
<feature type="region of interest" description="Disordered" evidence="1">
    <location>
        <begin position="1"/>
        <end position="31"/>
    </location>
</feature>
<proteinExistence type="predicted"/>
<dbReference type="AlphaFoldDB" id="A0A451BBS8"/>
<dbReference type="EMBL" id="CAADFQ010000039">
    <property type="protein sequence ID" value="VFK33040.1"/>
    <property type="molecule type" value="Genomic_DNA"/>
</dbReference>